<evidence type="ECO:0000259" key="3">
    <source>
        <dbReference type="Pfam" id="PF00534"/>
    </source>
</evidence>
<evidence type="ECO:0000256" key="2">
    <source>
        <dbReference type="ARBA" id="ARBA00022679"/>
    </source>
</evidence>
<keyword evidence="6" id="KW-1185">Reference proteome</keyword>
<evidence type="ECO:0000313" key="5">
    <source>
        <dbReference type="EMBL" id="QQR35334.1"/>
    </source>
</evidence>
<proteinExistence type="predicted"/>
<dbReference type="InterPro" id="IPR001296">
    <property type="entry name" value="Glyco_trans_1"/>
</dbReference>
<dbReference type="Pfam" id="PF13439">
    <property type="entry name" value="Glyco_transf_4"/>
    <property type="match status" value="1"/>
</dbReference>
<evidence type="ECO:0000259" key="4">
    <source>
        <dbReference type="Pfam" id="PF13439"/>
    </source>
</evidence>
<feature type="domain" description="Glycosyl transferase family 1" evidence="3">
    <location>
        <begin position="206"/>
        <end position="375"/>
    </location>
</feature>
<dbReference type="InterPro" id="IPR028098">
    <property type="entry name" value="Glyco_trans_4-like_N"/>
</dbReference>
<evidence type="ECO:0000256" key="1">
    <source>
        <dbReference type="ARBA" id="ARBA00022676"/>
    </source>
</evidence>
<name>A0ABX7BWB7_9HYPH</name>
<dbReference type="Gene3D" id="3.40.50.2000">
    <property type="entry name" value="Glycogen Phosphorylase B"/>
    <property type="match status" value="2"/>
</dbReference>
<dbReference type="SUPFAM" id="SSF53756">
    <property type="entry name" value="UDP-Glycosyltransferase/glycogen phosphorylase"/>
    <property type="match status" value="1"/>
</dbReference>
<dbReference type="EMBL" id="CP068047">
    <property type="protein sequence ID" value="QQR35334.1"/>
    <property type="molecule type" value="Genomic_DNA"/>
</dbReference>
<dbReference type="PANTHER" id="PTHR12526">
    <property type="entry name" value="GLYCOSYLTRANSFERASE"/>
    <property type="match status" value="1"/>
</dbReference>
<organism evidence="5 6">
    <name type="scientific">Devosia oryziradicis</name>
    <dbReference type="NCBI Taxonomy" id="2801335"/>
    <lineage>
        <taxon>Bacteria</taxon>
        <taxon>Pseudomonadati</taxon>
        <taxon>Pseudomonadota</taxon>
        <taxon>Alphaproteobacteria</taxon>
        <taxon>Hyphomicrobiales</taxon>
        <taxon>Devosiaceae</taxon>
        <taxon>Devosia</taxon>
    </lineage>
</organism>
<feature type="domain" description="Glycosyltransferase subfamily 4-like N-terminal" evidence="4">
    <location>
        <begin position="13"/>
        <end position="181"/>
    </location>
</feature>
<sequence>MKVLYIHMIGAFGGASRSLTEAVGAFPPGSVDPYFVTAAGSVEPFFARLGPVETARGVSQFDNTRYSHYRGLRWLVALREVAYLPATVLALLRARRRWGKVDLIHVNEFTGIVPWWLARRLFGAPVVVHVRSVARNDAHSLRTRFVTWMLRKRAEAIVAIDETVRASLPADLAVSVIHNAFTPHRVAVDAPPLPVPSGLRSGWLRVGFVGNLLKVKGIHELVAAAAIARDRGLNVEFIVVGDDAAPSRGIKAGLLRQLGLGQNAKEEVLAEIERLKLSDRFHMLGFTQRIAEAYGLMDVLCFPSHFDAPGRPVFEAAFGGKPAIVCLSDPKPDTLIHGVTGLAIPARDPVALADAIERLCRDPALVQTMGEAAAEMAHRTFDPQRNAAELLAVYRRVTAADRPRQASVATSANLPTGR</sequence>
<dbReference type="CDD" id="cd03801">
    <property type="entry name" value="GT4_PimA-like"/>
    <property type="match status" value="1"/>
</dbReference>
<evidence type="ECO:0000313" key="6">
    <source>
        <dbReference type="Proteomes" id="UP000595460"/>
    </source>
</evidence>
<gene>
    <name evidence="5" type="ORF">JI749_13345</name>
</gene>
<accession>A0ABX7BWB7</accession>
<protein>
    <submittedName>
        <fullName evidence="5">Glycosyltransferase family 4 protein</fullName>
    </submittedName>
</protein>
<keyword evidence="1" id="KW-0328">Glycosyltransferase</keyword>
<reference evidence="5 6" key="1">
    <citation type="submission" date="2021-01" db="EMBL/GenBank/DDBJ databases">
        <title>Genome seq and assembly of Devosia sp. G19.</title>
        <authorList>
            <person name="Chhetri G."/>
        </authorList>
    </citation>
    <scope>NUCLEOTIDE SEQUENCE [LARGE SCALE GENOMIC DNA]</scope>
    <source>
        <strain evidence="5 6">G19</strain>
    </source>
</reference>
<dbReference type="Pfam" id="PF00534">
    <property type="entry name" value="Glycos_transf_1"/>
    <property type="match status" value="1"/>
</dbReference>
<keyword evidence="2" id="KW-0808">Transferase</keyword>
<dbReference type="PANTHER" id="PTHR12526:SF510">
    <property type="entry name" value="D-INOSITOL 3-PHOSPHATE GLYCOSYLTRANSFERASE"/>
    <property type="match status" value="1"/>
</dbReference>
<dbReference type="Proteomes" id="UP000595460">
    <property type="component" value="Chromosome"/>
</dbReference>